<evidence type="ECO:0000313" key="2">
    <source>
        <dbReference type="EMBL" id="JAH46144.1"/>
    </source>
</evidence>
<accession>A0A0E9SXQ6</accession>
<sequence length="50" mass="6183">MHSFPMNTLYKRFWNKFSFFKMTVTFLLKSSMTLSFCFFFRSGFGKKYLR</sequence>
<keyword evidence="1" id="KW-0812">Transmembrane</keyword>
<organism evidence="2">
    <name type="scientific">Anguilla anguilla</name>
    <name type="common">European freshwater eel</name>
    <name type="synonym">Muraena anguilla</name>
    <dbReference type="NCBI Taxonomy" id="7936"/>
    <lineage>
        <taxon>Eukaryota</taxon>
        <taxon>Metazoa</taxon>
        <taxon>Chordata</taxon>
        <taxon>Craniata</taxon>
        <taxon>Vertebrata</taxon>
        <taxon>Euteleostomi</taxon>
        <taxon>Actinopterygii</taxon>
        <taxon>Neopterygii</taxon>
        <taxon>Teleostei</taxon>
        <taxon>Anguilliformes</taxon>
        <taxon>Anguillidae</taxon>
        <taxon>Anguilla</taxon>
    </lineage>
</organism>
<feature type="transmembrane region" description="Helical" evidence="1">
    <location>
        <begin position="20"/>
        <end position="40"/>
    </location>
</feature>
<protein>
    <submittedName>
        <fullName evidence="2">Uncharacterized protein</fullName>
    </submittedName>
</protein>
<dbReference type="AlphaFoldDB" id="A0A0E9SXQ6"/>
<name>A0A0E9SXQ6_ANGAN</name>
<keyword evidence="1" id="KW-0472">Membrane</keyword>
<evidence type="ECO:0000256" key="1">
    <source>
        <dbReference type="SAM" id="Phobius"/>
    </source>
</evidence>
<reference evidence="2" key="1">
    <citation type="submission" date="2014-11" db="EMBL/GenBank/DDBJ databases">
        <authorList>
            <person name="Amaro Gonzalez C."/>
        </authorList>
    </citation>
    <scope>NUCLEOTIDE SEQUENCE</scope>
</reference>
<dbReference type="EMBL" id="GBXM01062433">
    <property type="protein sequence ID" value="JAH46144.1"/>
    <property type="molecule type" value="Transcribed_RNA"/>
</dbReference>
<keyword evidence="1" id="KW-1133">Transmembrane helix</keyword>
<reference evidence="2" key="2">
    <citation type="journal article" date="2015" name="Fish Shellfish Immunol.">
        <title>Early steps in the European eel (Anguilla anguilla)-Vibrio vulnificus interaction in the gills: Role of the RtxA13 toxin.</title>
        <authorList>
            <person name="Callol A."/>
            <person name="Pajuelo D."/>
            <person name="Ebbesson L."/>
            <person name="Teles M."/>
            <person name="MacKenzie S."/>
            <person name="Amaro C."/>
        </authorList>
    </citation>
    <scope>NUCLEOTIDE SEQUENCE</scope>
</reference>
<proteinExistence type="predicted"/>